<comment type="subcellular location">
    <subcellularLocation>
        <location evidence="1">Cell membrane</location>
        <topology evidence="1">Multi-pass membrane protein</topology>
    </subcellularLocation>
</comment>
<dbReference type="PANTHER" id="PTHR33452">
    <property type="entry name" value="OXIDOREDUCTASE CATD-RELATED"/>
    <property type="match status" value="1"/>
</dbReference>
<evidence type="ECO:0000256" key="6">
    <source>
        <dbReference type="ARBA" id="ARBA00023136"/>
    </source>
</evidence>
<feature type="transmembrane region" description="Helical" evidence="7">
    <location>
        <begin position="80"/>
        <end position="100"/>
    </location>
</feature>
<comment type="caution">
    <text evidence="8">The sequence shown here is derived from an EMBL/GenBank/DDBJ whole genome shotgun (WGS) entry which is preliminary data.</text>
</comment>
<keyword evidence="5 7" id="KW-1133">Transmembrane helix</keyword>
<evidence type="ECO:0000256" key="1">
    <source>
        <dbReference type="ARBA" id="ARBA00004651"/>
    </source>
</evidence>
<name>A0A8J3J6W0_9ACTN</name>
<evidence type="ECO:0000256" key="4">
    <source>
        <dbReference type="ARBA" id="ARBA00022692"/>
    </source>
</evidence>
<organism evidence="8 9">
    <name type="scientific">Actinocatenispora rupis</name>
    <dbReference type="NCBI Taxonomy" id="519421"/>
    <lineage>
        <taxon>Bacteria</taxon>
        <taxon>Bacillati</taxon>
        <taxon>Actinomycetota</taxon>
        <taxon>Actinomycetes</taxon>
        <taxon>Micromonosporales</taxon>
        <taxon>Micromonosporaceae</taxon>
        <taxon>Actinocatenispora</taxon>
    </lineage>
</organism>
<dbReference type="EMBL" id="BOMB01000012">
    <property type="protein sequence ID" value="GID11277.1"/>
    <property type="molecule type" value="Genomic_DNA"/>
</dbReference>
<dbReference type="InterPro" id="IPR032808">
    <property type="entry name" value="DoxX"/>
</dbReference>
<keyword evidence="9" id="KW-1185">Reference proteome</keyword>
<dbReference type="PANTHER" id="PTHR33452:SF1">
    <property type="entry name" value="INNER MEMBRANE PROTEIN YPHA-RELATED"/>
    <property type="match status" value="1"/>
</dbReference>
<dbReference type="GO" id="GO:0005886">
    <property type="term" value="C:plasma membrane"/>
    <property type="evidence" value="ECO:0007669"/>
    <property type="project" value="UniProtKB-SubCell"/>
</dbReference>
<feature type="transmembrane region" description="Helical" evidence="7">
    <location>
        <begin position="53"/>
        <end position="73"/>
    </location>
</feature>
<evidence type="ECO:0000256" key="3">
    <source>
        <dbReference type="ARBA" id="ARBA00022475"/>
    </source>
</evidence>
<comment type="similarity">
    <text evidence="2">Belongs to the DoxX family.</text>
</comment>
<accession>A0A8J3J6W0</accession>
<dbReference type="AlphaFoldDB" id="A0A8J3J6W0"/>
<keyword evidence="6 7" id="KW-0472">Membrane</keyword>
<dbReference type="InterPro" id="IPR051907">
    <property type="entry name" value="DoxX-like_oxidoreductase"/>
</dbReference>
<keyword evidence="4 7" id="KW-0812">Transmembrane</keyword>
<evidence type="ECO:0000256" key="7">
    <source>
        <dbReference type="SAM" id="Phobius"/>
    </source>
</evidence>
<proteinExistence type="inferred from homology"/>
<evidence type="ECO:0000256" key="2">
    <source>
        <dbReference type="ARBA" id="ARBA00006679"/>
    </source>
</evidence>
<dbReference type="Proteomes" id="UP000612808">
    <property type="component" value="Unassembled WGS sequence"/>
</dbReference>
<keyword evidence="3" id="KW-1003">Cell membrane</keyword>
<feature type="transmembrane region" description="Helical" evidence="7">
    <location>
        <begin position="7"/>
        <end position="26"/>
    </location>
</feature>
<evidence type="ECO:0000313" key="9">
    <source>
        <dbReference type="Proteomes" id="UP000612808"/>
    </source>
</evidence>
<evidence type="ECO:0000313" key="8">
    <source>
        <dbReference type="EMBL" id="GID11277.1"/>
    </source>
</evidence>
<protein>
    <submittedName>
        <fullName evidence="8">Membrane protein</fullName>
    </submittedName>
</protein>
<dbReference type="Pfam" id="PF07681">
    <property type="entry name" value="DoxX"/>
    <property type="match status" value="1"/>
</dbReference>
<feature type="transmembrane region" description="Helical" evidence="7">
    <location>
        <begin position="106"/>
        <end position="126"/>
    </location>
</feature>
<reference evidence="8" key="1">
    <citation type="submission" date="2021-01" db="EMBL/GenBank/DDBJ databases">
        <title>Whole genome shotgun sequence of Actinocatenispora rupis NBRC 107355.</title>
        <authorList>
            <person name="Komaki H."/>
            <person name="Tamura T."/>
        </authorList>
    </citation>
    <scope>NUCLEOTIDE SEQUENCE</scope>
    <source>
        <strain evidence="8">NBRC 107355</strain>
    </source>
</reference>
<sequence>MTRHARAVVALVARVGLGVVFVAHGWQKLVTDGIPATAKGFTAMGVPAPTLSAWYAGLIELAGGIALIVGLALPVVGVLLFLDMAGAFVFVHVTHGVFAGQGGFELVLALGVASLYVGFAGGPLALDSLVSRFRRRTPAPVTG</sequence>
<evidence type="ECO:0000256" key="5">
    <source>
        <dbReference type="ARBA" id="ARBA00022989"/>
    </source>
</evidence>
<gene>
    <name evidence="8" type="ORF">Aru02nite_21660</name>
</gene>